<evidence type="ECO:0000313" key="2">
    <source>
        <dbReference type="EMBL" id="MDA2809810.1"/>
    </source>
</evidence>
<dbReference type="EMBL" id="JAQFWQ010000007">
    <property type="protein sequence ID" value="MDA2809810.1"/>
    <property type="molecule type" value="Genomic_DNA"/>
</dbReference>
<accession>A0ABT4U011</accession>
<dbReference type="RefSeq" id="WP_270683715.1">
    <property type="nucleotide sequence ID" value="NZ_JAQFWQ010000007.1"/>
</dbReference>
<evidence type="ECO:0000256" key="1">
    <source>
        <dbReference type="SAM" id="MobiDB-lite"/>
    </source>
</evidence>
<sequence length="44" mass="4344">MTSAAGGRSQGGDLLLRSAPPGIIRPPLKSSVPATLRAVAGGCR</sequence>
<evidence type="ECO:0000313" key="3">
    <source>
        <dbReference type="Proteomes" id="UP001527866"/>
    </source>
</evidence>
<proteinExistence type="predicted"/>
<organism evidence="2 3">
    <name type="scientific">Nocardiopsis endophytica</name>
    <dbReference type="NCBI Taxonomy" id="3018445"/>
    <lineage>
        <taxon>Bacteria</taxon>
        <taxon>Bacillati</taxon>
        <taxon>Actinomycetota</taxon>
        <taxon>Actinomycetes</taxon>
        <taxon>Streptosporangiales</taxon>
        <taxon>Nocardiopsidaceae</taxon>
        <taxon>Nocardiopsis</taxon>
    </lineage>
</organism>
<comment type="caution">
    <text evidence="2">The sequence shown here is derived from an EMBL/GenBank/DDBJ whole genome shotgun (WGS) entry which is preliminary data.</text>
</comment>
<name>A0ABT4U011_9ACTN</name>
<protein>
    <submittedName>
        <fullName evidence="2">Uncharacterized protein</fullName>
    </submittedName>
</protein>
<dbReference type="Proteomes" id="UP001527866">
    <property type="component" value="Unassembled WGS sequence"/>
</dbReference>
<feature type="region of interest" description="Disordered" evidence="1">
    <location>
        <begin position="1"/>
        <end position="28"/>
    </location>
</feature>
<reference evidence="2 3" key="1">
    <citation type="submission" date="2023-01" db="EMBL/GenBank/DDBJ databases">
        <title>Draft genome sequence of Nocardiopsis sp. RSe5-2 isolated from halophytes.</title>
        <authorList>
            <person name="Duangmal K."/>
            <person name="Chantavorakit T."/>
        </authorList>
    </citation>
    <scope>NUCLEOTIDE SEQUENCE [LARGE SCALE GENOMIC DNA]</scope>
    <source>
        <strain evidence="2 3">RSe5-2</strain>
    </source>
</reference>
<gene>
    <name evidence="2" type="ORF">O4J56_04085</name>
</gene>
<keyword evidence="3" id="KW-1185">Reference proteome</keyword>